<evidence type="ECO:0000313" key="2">
    <source>
        <dbReference type="EMBL" id="PJJ63680.1"/>
    </source>
</evidence>
<comment type="caution">
    <text evidence="2">The sequence shown here is derived from an EMBL/GenBank/DDBJ whole genome shotgun (WGS) entry which is preliminary data.</text>
</comment>
<evidence type="ECO:0000313" key="3">
    <source>
        <dbReference type="Proteomes" id="UP000230161"/>
    </source>
</evidence>
<gene>
    <name evidence="2" type="ORF">CLV54_1351</name>
</gene>
<dbReference type="PANTHER" id="PTHR42686">
    <property type="entry name" value="GH17980P-RELATED"/>
    <property type="match status" value="1"/>
</dbReference>
<dbReference type="GO" id="GO:0016491">
    <property type="term" value="F:oxidoreductase activity"/>
    <property type="evidence" value="ECO:0007669"/>
    <property type="project" value="InterPro"/>
</dbReference>
<dbReference type="InterPro" id="IPR020471">
    <property type="entry name" value="AKR"/>
</dbReference>
<dbReference type="SUPFAM" id="SSF51430">
    <property type="entry name" value="NAD(P)-linked oxidoreductase"/>
    <property type="match status" value="1"/>
</dbReference>
<name>A0A2M9C045_9MICO</name>
<dbReference type="EMBL" id="PGFB01000002">
    <property type="protein sequence ID" value="PJJ63680.1"/>
    <property type="molecule type" value="Genomic_DNA"/>
</dbReference>
<dbReference type="PANTHER" id="PTHR42686:SF1">
    <property type="entry name" value="GH17980P-RELATED"/>
    <property type="match status" value="1"/>
</dbReference>
<dbReference type="AlphaFoldDB" id="A0A2M9C045"/>
<sequence length="330" mass="35039">MTSKPDERDASALLTTRPFGSTGLAVTPLCLGTSSWGPLRSGETPEARDERIGALADAFFDGDLPTNYLDTSNMYGGSESEALIGAAIARRGGLPEGVVLQTKLDRDIATGDFSAQQMWRSLEQSLERLGRSSFDVLFLHDPEVIGFETAAAPGGPMEALLEMKARGLARFVGISGGPVDMLKRFVETDAFDTLITHNRYTLVDRSANALLDSASQRGMGIDNAAPYGAGVLTGDPRFAGRYGYGPARPEVTAAIEAMSAICAEAGVSLGAAALQFSMRDPRIHSTVVGATSADRLDETVAHATAVIPDDLWAELDRHVPHARFALDAPR</sequence>
<dbReference type="InterPro" id="IPR036812">
    <property type="entry name" value="NAD(P)_OxRdtase_dom_sf"/>
</dbReference>
<keyword evidence="3" id="KW-1185">Reference proteome</keyword>
<dbReference type="CDD" id="cd19090">
    <property type="entry name" value="AKR_AKR15A-like"/>
    <property type="match status" value="1"/>
</dbReference>
<proteinExistence type="predicted"/>
<dbReference type="Pfam" id="PF00248">
    <property type="entry name" value="Aldo_ket_red"/>
    <property type="match status" value="1"/>
</dbReference>
<feature type="domain" description="NADP-dependent oxidoreductase" evidence="1">
    <location>
        <begin position="28"/>
        <end position="318"/>
    </location>
</feature>
<dbReference type="Gene3D" id="3.20.20.100">
    <property type="entry name" value="NADP-dependent oxidoreductase domain"/>
    <property type="match status" value="1"/>
</dbReference>
<dbReference type="GO" id="GO:0005829">
    <property type="term" value="C:cytosol"/>
    <property type="evidence" value="ECO:0007669"/>
    <property type="project" value="TreeGrafter"/>
</dbReference>
<dbReference type="Proteomes" id="UP000230161">
    <property type="component" value="Unassembled WGS sequence"/>
</dbReference>
<dbReference type="OrthoDB" id="9768851at2"/>
<organism evidence="2 3">
    <name type="scientific">Compostimonas suwonensis</name>
    <dbReference type="NCBI Taxonomy" id="1048394"/>
    <lineage>
        <taxon>Bacteria</taxon>
        <taxon>Bacillati</taxon>
        <taxon>Actinomycetota</taxon>
        <taxon>Actinomycetes</taxon>
        <taxon>Micrococcales</taxon>
        <taxon>Microbacteriaceae</taxon>
        <taxon>Compostimonas</taxon>
    </lineage>
</organism>
<evidence type="ECO:0000259" key="1">
    <source>
        <dbReference type="Pfam" id="PF00248"/>
    </source>
</evidence>
<dbReference type="RefSeq" id="WP_100344149.1">
    <property type="nucleotide sequence ID" value="NZ_PGFB01000002.1"/>
</dbReference>
<accession>A0A2M9C045</accession>
<protein>
    <submittedName>
        <fullName evidence="2">D-threo-aldose 1-dehydrogenase</fullName>
    </submittedName>
</protein>
<dbReference type="InterPro" id="IPR023210">
    <property type="entry name" value="NADP_OxRdtase_dom"/>
</dbReference>
<reference evidence="2 3" key="1">
    <citation type="submission" date="2017-11" db="EMBL/GenBank/DDBJ databases">
        <title>Genomic Encyclopedia of Archaeal and Bacterial Type Strains, Phase II (KMG-II): From Individual Species to Whole Genera.</title>
        <authorList>
            <person name="Goeker M."/>
        </authorList>
    </citation>
    <scope>NUCLEOTIDE SEQUENCE [LARGE SCALE GENOMIC DNA]</scope>
    <source>
        <strain evidence="2 3">DSM 25625</strain>
    </source>
</reference>